<gene>
    <name evidence="1" type="ORF">BN8_03373</name>
</gene>
<reference evidence="1 2" key="1">
    <citation type="journal article" date="2012" name="J. Bacteriol.">
        <title>Genome Sequence of the Filamentous Bacterium Fibrisoma limi BUZ 3T.</title>
        <authorList>
            <person name="Filippini M."/>
            <person name="Qi W."/>
            <person name="Jaenicke S."/>
            <person name="Goesmann A."/>
            <person name="Smits T.H."/>
            <person name="Bagheri H.C."/>
        </authorList>
    </citation>
    <scope>NUCLEOTIDE SEQUENCE [LARGE SCALE GENOMIC DNA]</scope>
    <source>
        <strain evidence="2">BUZ 3T</strain>
    </source>
</reference>
<organism evidence="1 2">
    <name type="scientific">Fibrisoma limi BUZ 3</name>
    <dbReference type="NCBI Taxonomy" id="1185876"/>
    <lineage>
        <taxon>Bacteria</taxon>
        <taxon>Pseudomonadati</taxon>
        <taxon>Bacteroidota</taxon>
        <taxon>Cytophagia</taxon>
        <taxon>Cytophagales</taxon>
        <taxon>Spirosomataceae</taxon>
        <taxon>Fibrisoma</taxon>
    </lineage>
</organism>
<sequence>MPFVQNIGAKLPKTYWLGRLENFAFTFDATSVGKVTWHWPRNANKIYGHAAYTLKSPVVAADEMPIDGFSPAHQGRFFGVFINEKTLRVNVWYWQPGKEQTTLRIQDYEDYSLK</sequence>
<name>I2GK00_9BACT</name>
<evidence type="ECO:0000313" key="1">
    <source>
        <dbReference type="EMBL" id="CCH54225.1"/>
    </source>
</evidence>
<keyword evidence="2" id="KW-1185">Reference proteome</keyword>
<comment type="caution">
    <text evidence="1">The sequence shown here is derived from an EMBL/GenBank/DDBJ whole genome shotgun (WGS) entry which is preliminary data.</text>
</comment>
<dbReference type="AlphaFoldDB" id="I2GK00"/>
<dbReference type="EMBL" id="CAIT01000006">
    <property type="protein sequence ID" value="CCH54225.1"/>
    <property type="molecule type" value="Genomic_DNA"/>
</dbReference>
<dbReference type="STRING" id="1185876.BN8_03373"/>
<protein>
    <submittedName>
        <fullName evidence="1">Uncharacterized protein</fullName>
    </submittedName>
</protein>
<evidence type="ECO:0000313" key="2">
    <source>
        <dbReference type="Proteomes" id="UP000009309"/>
    </source>
</evidence>
<accession>I2GK00</accession>
<proteinExistence type="predicted"/>
<dbReference type="Proteomes" id="UP000009309">
    <property type="component" value="Unassembled WGS sequence"/>
</dbReference>